<comment type="caution">
    <text evidence="1">The sequence shown here is derived from an EMBL/GenBank/DDBJ whole genome shotgun (WGS) entry which is preliminary data.</text>
</comment>
<protein>
    <submittedName>
        <fullName evidence="1">Uncharacterized protein</fullName>
    </submittedName>
</protein>
<sequence length="40" mass="4623">MQLKPVKNFCFSIETDSYFLVISGFVKKNDLIRDGLHFGD</sequence>
<dbReference type="Proteomes" id="UP000017127">
    <property type="component" value="Unassembled WGS sequence"/>
</dbReference>
<evidence type="ECO:0000313" key="1">
    <source>
        <dbReference type="EMBL" id="ERT06560.1"/>
    </source>
</evidence>
<accession>U7QHK4</accession>
<keyword evidence="2" id="KW-1185">Reference proteome</keyword>
<gene>
    <name evidence="1" type="ORF">M595_3464</name>
</gene>
<name>U7QHK4_9CYAN</name>
<organism evidence="1 2">
    <name type="scientific">Lyngbya aestuarii BL J</name>
    <dbReference type="NCBI Taxonomy" id="1348334"/>
    <lineage>
        <taxon>Bacteria</taxon>
        <taxon>Bacillati</taxon>
        <taxon>Cyanobacteriota</taxon>
        <taxon>Cyanophyceae</taxon>
        <taxon>Oscillatoriophycideae</taxon>
        <taxon>Oscillatoriales</taxon>
        <taxon>Microcoleaceae</taxon>
        <taxon>Lyngbya</taxon>
    </lineage>
</organism>
<dbReference type="EMBL" id="AUZM01000034">
    <property type="protein sequence ID" value="ERT06560.1"/>
    <property type="molecule type" value="Genomic_DNA"/>
</dbReference>
<evidence type="ECO:0000313" key="2">
    <source>
        <dbReference type="Proteomes" id="UP000017127"/>
    </source>
</evidence>
<dbReference type="AlphaFoldDB" id="U7QHK4"/>
<reference evidence="1 2" key="1">
    <citation type="journal article" date="2013" name="Front. Microbiol.">
        <title>Comparative genomic analyses of the cyanobacterium, Lyngbya aestuarii BL J, a powerful hydrogen producer.</title>
        <authorList>
            <person name="Kothari A."/>
            <person name="Vaughn M."/>
            <person name="Garcia-Pichel F."/>
        </authorList>
    </citation>
    <scope>NUCLEOTIDE SEQUENCE [LARGE SCALE GENOMIC DNA]</scope>
    <source>
        <strain evidence="1 2">BL J</strain>
    </source>
</reference>
<proteinExistence type="predicted"/>